<dbReference type="SUPFAM" id="SSF52047">
    <property type="entry name" value="RNI-like"/>
    <property type="match status" value="1"/>
</dbReference>
<proteinExistence type="predicted"/>
<keyword evidence="5" id="KW-1185">Reference proteome</keyword>
<accession>A0A5J9VWC9</accession>
<dbReference type="CDD" id="cd22160">
    <property type="entry name" value="F-box_AtFBL13-like"/>
    <property type="match status" value="1"/>
</dbReference>
<evidence type="ECO:0000313" key="4">
    <source>
        <dbReference type="EMBL" id="TVU39654.1"/>
    </source>
</evidence>
<dbReference type="Proteomes" id="UP000324897">
    <property type="component" value="Chromosome 4"/>
</dbReference>
<gene>
    <name evidence="4" type="ORF">EJB05_13085</name>
</gene>
<evidence type="ECO:0000256" key="1">
    <source>
        <dbReference type="SAM" id="MobiDB-lite"/>
    </source>
</evidence>
<dbReference type="SMART" id="SM00579">
    <property type="entry name" value="FBD"/>
    <property type="match status" value="1"/>
</dbReference>
<evidence type="ECO:0000313" key="5">
    <source>
        <dbReference type="Proteomes" id="UP000324897"/>
    </source>
</evidence>
<dbReference type="Gramene" id="TVU39654">
    <property type="protein sequence ID" value="TVU39654"/>
    <property type="gene ID" value="EJB05_13085"/>
</dbReference>
<dbReference type="Pfam" id="PF08387">
    <property type="entry name" value="FBD"/>
    <property type="match status" value="1"/>
</dbReference>
<dbReference type="InterPro" id="IPR006566">
    <property type="entry name" value="FBD"/>
</dbReference>
<dbReference type="AlphaFoldDB" id="A0A5J9VWC9"/>
<dbReference type="Pfam" id="PF24758">
    <property type="entry name" value="LRR_At5g56370"/>
    <property type="match status" value="2"/>
</dbReference>
<organism evidence="4 5">
    <name type="scientific">Eragrostis curvula</name>
    <name type="common">weeping love grass</name>
    <dbReference type="NCBI Taxonomy" id="38414"/>
    <lineage>
        <taxon>Eukaryota</taxon>
        <taxon>Viridiplantae</taxon>
        <taxon>Streptophyta</taxon>
        <taxon>Embryophyta</taxon>
        <taxon>Tracheophyta</taxon>
        <taxon>Spermatophyta</taxon>
        <taxon>Magnoliopsida</taxon>
        <taxon>Liliopsida</taxon>
        <taxon>Poales</taxon>
        <taxon>Poaceae</taxon>
        <taxon>PACMAD clade</taxon>
        <taxon>Chloridoideae</taxon>
        <taxon>Eragrostideae</taxon>
        <taxon>Eragrostidinae</taxon>
        <taxon>Eragrostis</taxon>
    </lineage>
</organism>
<feature type="domain" description="FBD" evidence="3">
    <location>
        <begin position="363"/>
        <end position="440"/>
    </location>
</feature>
<dbReference type="PANTHER" id="PTHR32141:SF158">
    <property type="entry name" value="EXPRESSED PROTEIN"/>
    <property type="match status" value="1"/>
</dbReference>
<dbReference type="OrthoDB" id="612216at2759"/>
<dbReference type="InterPro" id="IPR055302">
    <property type="entry name" value="F-box_dom-containing"/>
</dbReference>
<evidence type="ECO:0000259" key="2">
    <source>
        <dbReference type="SMART" id="SM00256"/>
    </source>
</evidence>
<dbReference type="Pfam" id="PF00646">
    <property type="entry name" value="F-box"/>
    <property type="match status" value="1"/>
</dbReference>
<reference evidence="4 5" key="1">
    <citation type="journal article" date="2019" name="Sci. Rep.">
        <title>A high-quality genome of Eragrostis curvula grass provides insights into Poaceae evolution and supports new strategies to enhance forage quality.</title>
        <authorList>
            <person name="Carballo J."/>
            <person name="Santos B.A.C.M."/>
            <person name="Zappacosta D."/>
            <person name="Garbus I."/>
            <person name="Selva J.P."/>
            <person name="Gallo C.A."/>
            <person name="Diaz A."/>
            <person name="Albertini E."/>
            <person name="Caccamo M."/>
            <person name="Echenique V."/>
        </authorList>
    </citation>
    <scope>NUCLEOTIDE SEQUENCE [LARGE SCALE GENOMIC DNA]</scope>
    <source>
        <strain evidence="5">cv. Victoria</strain>
        <tissue evidence="4">Leaf</tissue>
    </source>
</reference>
<name>A0A5J9VWC9_9POAL</name>
<evidence type="ECO:0008006" key="6">
    <source>
        <dbReference type="Google" id="ProtNLM"/>
    </source>
</evidence>
<dbReference type="InterPro" id="IPR032675">
    <property type="entry name" value="LRR_dom_sf"/>
</dbReference>
<dbReference type="InterPro" id="IPR036047">
    <property type="entry name" value="F-box-like_dom_sf"/>
</dbReference>
<dbReference type="PANTHER" id="PTHR32141">
    <property type="match status" value="1"/>
</dbReference>
<dbReference type="EMBL" id="RWGY01000007">
    <property type="protein sequence ID" value="TVU39654.1"/>
    <property type="molecule type" value="Genomic_DNA"/>
</dbReference>
<protein>
    <recommendedName>
        <fullName evidence="6">F-box domain-containing protein</fullName>
    </recommendedName>
</protein>
<sequence>MACTFNRLARHSSKPCPAAGSAMTESTTTRPARSHGHEGVLSTAAGSHGGDGGDDLISLLPDCILGEIVTRLPTVDAVRAQLLSSRWRHVWSSSPLNLDLQGYEGYNGSRYYYAIVSAHPGPARRVKIVHISDNDDNRWLRDPALSGLQATTTLSFPHLEQIAFWSVDISEDTLHGVLASSPALNALLLDGCTGFTNVRINSSSIKTFAVAFPCALFSEKQVTIQQVVIEDAPLLEKLIPFCGWSGGGSFELRVVSAPKLRVLGSLSMMISKLELGSTVFKLTHRRVNLVTRDEVSREERLVIEAVRLSTKLPTVKILALEDVDRIDVLTNYLMCFPCLQKLYISASQGFRSAGHYDKLTSIECLELHIKKIVLKGYEGKRSDVRFAKFFLANAQALELFSIRFRNTSSYTMSNEDWIAEQRRHLQLRNRASQHVKFHFEYDNCYRHIYFSHDTYDISEQINDSARNDPFDGLNRMRNPWHVE</sequence>
<dbReference type="SMART" id="SM00256">
    <property type="entry name" value="FBOX"/>
    <property type="match status" value="1"/>
</dbReference>
<dbReference type="InterPro" id="IPR001810">
    <property type="entry name" value="F-box_dom"/>
</dbReference>
<feature type="domain" description="F-box" evidence="2">
    <location>
        <begin position="60"/>
        <end position="100"/>
    </location>
</feature>
<dbReference type="InterPro" id="IPR053781">
    <property type="entry name" value="F-box_AtFBL13-like"/>
</dbReference>
<evidence type="ECO:0000259" key="3">
    <source>
        <dbReference type="SMART" id="SM00579"/>
    </source>
</evidence>
<dbReference type="SUPFAM" id="SSF81383">
    <property type="entry name" value="F-box domain"/>
    <property type="match status" value="1"/>
</dbReference>
<feature type="non-terminal residue" evidence="4">
    <location>
        <position position="1"/>
    </location>
</feature>
<dbReference type="InterPro" id="IPR055411">
    <property type="entry name" value="LRR_FXL15/At3g58940/PEG3-like"/>
</dbReference>
<feature type="region of interest" description="Disordered" evidence="1">
    <location>
        <begin position="1"/>
        <end position="48"/>
    </location>
</feature>
<dbReference type="Gene3D" id="3.80.10.10">
    <property type="entry name" value="Ribonuclease Inhibitor"/>
    <property type="match status" value="1"/>
</dbReference>
<comment type="caution">
    <text evidence="4">The sequence shown here is derived from an EMBL/GenBank/DDBJ whole genome shotgun (WGS) entry which is preliminary data.</text>
</comment>